<dbReference type="Gene3D" id="3.40.50.2300">
    <property type="match status" value="1"/>
</dbReference>
<dbReference type="PROSITE" id="PS50110">
    <property type="entry name" value="RESPONSE_REGULATORY"/>
    <property type="match status" value="1"/>
</dbReference>
<evidence type="ECO:0000259" key="11">
    <source>
        <dbReference type="PROSITE" id="PS51755"/>
    </source>
</evidence>
<keyword evidence="7" id="KW-0804">Transcription</keyword>
<evidence type="ECO:0000256" key="8">
    <source>
        <dbReference type="PROSITE-ProRule" id="PRU00169"/>
    </source>
</evidence>
<dbReference type="PROSITE" id="PS51755">
    <property type="entry name" value="OMPR_PHOB"/>
    <property type="match status" value="1"/>
</dbReference>
<keyword evidence="5" id="KW-0805">Transcription regulation</keyword>
<dbReference type="SMART" id="SM00448">
    <property type="entry name" value="REC"/>
    <property type="match status" value="1"/>
</dbReference>
<comment type="subcellular location">
    <subcellularLocation>
        <location evidence="1">Cytoplasm</location>
    </subcellularLocation>
</comment>
<dbReference type="GO" id="GO:0000987">
    <property type="term" value="F:cis-regulatory region sequence-specific DNA binding"/>
    <property type="evidence" value="ECO:0007669"/>
    <property type="project" value="UniProtKB-ARBA"/>
</dbReference>
<dbReference type="SUPFAM" id="SSF52172">
    <property type="entry name" value="CheY-like"/>
    <property type="match status" value="1"/>
</dbReference>
<evidence type="ECO:0000313" key="12">
    <source>
        <dbReference type="EMBL" id="SDD86839.1"/>
    </source>
</evidence>
<dbReference type="Pfam" id="PF00072">
    <property type="entry name" value="Response_reg"/>
    <property type="match status" value="1"/>
</dbReference>
<keyword evidence="3 8" id="KW-0597">Phosphoprotein</keyword>
<evidence type="ECO:0000256" key="6">
    <source>
        <dbReference type="ARBA" id="ARBA00023125"/>
    </source>
</evidence>
<protein>
    <submittedName>
        <fullName evidence="12">Two-component system, OmpR family, KDP operon response regulator KdpE</fullName>
    </submittedName>
</protein>
<dbReference type="GO" id="GO:0000156">
    <property type="term" value="F:phosphorelay response regulator activity"/>
    <property type="evidence" value="ECO:0007669"/>
    <property type="project" value="TreeGrafter"/>
</dbReference>
<dbReference type="AlphaFoldDB" id="A0A1G6Y8U4"/>
<evidence type="ECO:0000256" key="5">
    <source>
        <dbReference type="ARBA" id="ARBA00023015"/>
    </source>
</evidence>
<dbReference type="Gene3D" id="1.10.10.10">
    <property type="entry name" value="Winged helix-like DNA-binding domain superfamily/Winged helix DNA-binding domain"/>
    <property type="match status" value="1"/>
</dbReference>
<name>A0A1G6Y8U4_9PROT</name>
<keyword evidence="2" id="KW-0963">Cytoplasm</keyword>
<organism evidence="12 13">
    <name type="scientific">Kordiimonas lacus</name>
    <dbReference type="NCBI Taxonomy" id="637679"/>
    <lineage>
        <taxon>Bacteria</taxon>
        <taxon>Pseudomonadati</taxon>
        <taxon>Pseudomonadota</taxon>
        <taxon>Alphaproteobacteria</taxon>
        <taxon>Kordiimonadales</taxon>
        <taxon>Kordiimonadaceae</taxon>
        <taxon>Kordiimonas</taxon>
    </lineage>
</organism>
<dbReference type="CDD" id="cd00383">
    <property type="entry name" value="trans_reg_C"/>
    <property type="match status" value="1"/>
</dbReference>
<dbReference type="GO" id="GO:0005829">
    <property type="term" value="C:cytosol"/>
    <property type="evidence" value="ECO:0007669"/>
    <property type="project" value="TreeGrafter"/>
</dbReference>
<dbReference type="EMBL" id="FNAK01000003">
    <property type="protein sequence ID" value="SDD86839.1"/>
    <property type="molecule type" value="Genomic_DNA"/>
</dbReference>
<evidence type="ECO:0000256" key="4">
    <source>
        <dbReference type="ARBA" id="ARBA00023012"/>
    </source>
</evidence>
<dbReference type="PANTHER" id="PTHR48111">
    <property type="entry name" value="REGULATOR OF RPOS"/>
    <property type="match status" value="1"/>
</dbReference>
<evidence type="ECO:0000256" key="1">
    <source>
        <dbReference type="ARBA" id="ARBA00004496"/>
    </source>
</evidence>
<feature type="modified residue" description="4-aspartylphosphate" evidence="8">
    <location>
        <position position="80"/>
    </location>
</feature>
<keyword evidence="6 9" id="KW-0238">DNA-binding</keyword>
<feature type="DNA-binding region" description="OmpR/PhoB-type" evidence="9">
    <location>
        <begin position="154"/>
        <end position="253"/>
    </location>
</feature>
<evidence type="ECO:0000256" key="2">
    <source>
        <dbReference type="ARBA" id="ARBA00022490"/>
    </source>
</evidence>
<dbReference type="InterPro" id="IPR001867">
    <property type="entry name" value="OmpR/PhoB-type_DNA-bd"/>
</dbReference>
<evidence type="ECO:0000313" key="13">
    <source>
        <dbReference type="Proteomes" id="UP000183685"/>
    </source>
</evidence>
<keyword evidence="13" id="KW-1185">Reference proteome</keyword>
<dbReference type="FunFam" id="3.40.50.2300:FF:000021">
    <property type="entry name" value="Two-component system response regulator KdpE"/>
    <property type="match status" value="1"/>
</dbReference>
<feature type="domain" description="OmpR/PhoB-type" evidence="11">
    <location>
        <begin position="154"/>
        <end position="253"/>
    </location>
</feature>
<dbReference type="PANTHER" id="PTHR48111:SF50">
    <property type="entry name" value="KDP OPERON TRANSCRIPTIONAL REGULATORY PROTEIN KDPE"/>
    <property type="match status" value="1"/>
</dbReference>
<sequence length="254" mass="28950">MRYHPAQVVIFGYIPDRQNFGGSAVKQKKNTILIVDDEPQIRKLLCITLEAHNMKPEEADEGRKAIRMAVSVKPDLMLLDLGLPDIDGKQVIKEVREWSNLPIIVCSVRDSDKEMIEAFDLGADDYVTKPFNPDVLLARITANLRKAASVEAGQPVLENGRIQMDLVKHEVLVDGNRVEFTPKEYDLLRYFLVHRGKMLTHRQILHEVWGAAHGDDTQYLRVYISQVREKVEPTPSSPDYIVTEPGIGYRMEVF</sequence>
<dbReference type="GO" id="GO:0042802">
    <property type="term" value="F:identical protein binding"/>
    <property type="evidence" value="ECO:0007669"/>
    <property type="project" value="UniProtKB-ARBA"/>
</dbReference>
<dbReference type="Pfam" id="PF00486">
    <property type="entry name" value="Trans_reg_C"/>
    <property type="match status" value="1"/>
</dbReference>
<evidence type="ECO:0000256" key="9">
    <source>
        <dbReference type="PROSITE-ProRule" id="PRU01091"/>
    </source>
</evidence>
<dbReference type="CDD" id="cd17620">
    <property type="entry name" value="REC_OmpR_KdpE-like"/>
    <property type="match status" value="1"/>
</dbReference>
<feature type="domain" description="Response regulatory" evidence="10">
    <location>
        <begin position="31"/>
        <end position="144"/>
    </location>
</feature>
<dbReference type="GO" id="GO:0032993">
    <property type="term" value="C:protein-DNA complex"/>
    <property type="evidence" value="ECO:0007669"/>
    <property type="project" value="TreeGrafter"/>
</dbReference>
<reference evidence="12 13" key="1">
    <citation type="submission" date="2016-10" db="EMBL/GenBank/DDBJ databases">
        <authorList>
            <person name="de Groot N.N."/>
        </authorList>
    </citation>
    <scope>NUCLEOTIDE SEQUENCE [LARGE SCALE GENOMIC DNA]</scope>
    <source>
        <strain evidence="12 13">CGMCC 1.9109</strain>
    </source>
</reference>
<dbReference type="SMART" id="SM00862">
    <property type="entry name" value="Trans_reg_C"/>
    <property type="match status" value="1"/>
</dbReference>
<dbReference type="InterPro" id="IPR011006">
    <property type="entry name" value="CheY-like_superfamily"/>
</dbReference>
<dbReference type="Gene3D" id="6.10.250.690">
    <property type="match status" value="1"/>
</dbReference>
<accession>A0A1G6Y8U4</accession>
<dbReference type="GO" id="GO:0045893">
    <property type="term" value="P:positive regulation of DNA-templated transcription"/>
    <property type="evidence" value="ECO:0007669"/>
    <property type="project" value="UniProtKB-ARBA"/>
</dbReference>
<dbReference type="InterPro" id="IPR039420">
    <property type="entry name" value="WalR-like"/>
</dbReference>
<dbReference type="STRING" id="637679.GCA_001550055_01212"/>
<dbReference type="Proteomes" id="UP000183685">
    <property type="component" value="Unassembled WGS sequence"/>
</dbReference>
<evidence type="ECO:0000256" key="7">
    <source>
        <dbReference type="ARBA" id="ARBA00023163"/>
    </source>
</evidence>
<dbReference type="InterPro" id="IPR036388">
    <property type="entry name" value="WH-like_DNA-bd_sf"/>
</dbReference>
<evidence type="ECO:0000256" key="3">
    <source>
        <dbReference type="ARBA" id="ARBA00022553"/>
    </source>
</evidence>
<gene>
    <name evidence="12" type="ORF">SAMN04488071_1532</name>
</gene>
<keyword evidence="4" id="KW-0902">Two-component regulatory system</keyword>
<dbReference type="InterPro" id="IPR001789">
    <property type="entry name" value="Sig_transdc_resp-reg_receiver"/>
</dbReference>
<proteinExistence type="predicted"/>
<evidence type="ECO:0000259" key="10">
    <source>
        <dbReference type="PROSITE" id="PS50110"/>
    </source>
</evidence>